<dbReference type="PANTHER" id="PTHR43162">
    <property type="match status" value="1"/>
</dbReference>
<name>A0A6I3KI36_9HYPH</name>
<dbReference type="RefSeq" id="WP_154739090.1">
    <property type="nucleotide sequence ID" value="NZ_WMBQ01000001.1"/>
</dbReference>
<dbReference type="Pfam" id="PF13460">
    <property type="entry name" value="NAD_binding_10"/>
    <property type="match status" value="1"/>
</dbReference>
<dbReference type="AlphaFoldDB" id="A0A6I3KI36"/>
<protein>
    <submittedName>
        <fullName evidence="2">NAD(P)H-binding protein</fullName>
    </submittedName>
</protein>
<dbReference type="Gene3D" id="3.40.50.720">
    <property type="entry name" value="NAD(P)-binding Rossmann-like Domain"/>
    <property type="match status" value="1"/>
</dbReference>
<dbReference type="InterPro" id="IPR016040">
    <property type="entry name" value="NAD(P)-bd_dom"/>
</dbReference>
<dbReference type="Proteomes" id="UP000440694">
    <property type="component" value="Unassembled WGS sequence"/>
</dbReference>
<keyword evidence="3" id="KW-1185">Reference proteome</keyword>
<dbReference type="EMBL" id="WMBQ01000001">
    <property type="protein sequence ID" value="MTD94704.1"/>
    <property type="molecule type" value="Genomic_DNA"/>
</dbReference>
<dbReference type="InterPro" id="IPR051604">
    <property type="entry name" value="Ergot_Alk_Oxidoreductase"/>
</dbReference>
<organism evidence="2 3">
    <name type="scientific">Hyphomicrobium album</name>
    <dbReference type="NCBI Taxonomy" id="2665159"/>
    <lineage>
        <taxon>Bacteria</taxon>
        <taxon>Pseudomonadati</taxon>
        <taxon>Pseudomonadota</taxon>
        <taxon>Alphaproteobacteria</taxon>
        <taxon>Hyphomicrobiales</taxon>
        <taxon>Hyphomicrobiaceae</taxon>
        <taxon>Hyphomicrobium</taxon>
    </lineage>
</organism>
<comment type="caution">
    <text evidence="2">The sequence shown here is derived from an EMBL/GenBank/DDBJ whole genome shotgun (WGS) entry which is preliminary data.</text>
</comment>
<dbReference type="PANTHER" id="PTHR43162:SF1">
    <property type="entry name" value="PRESTALK A DIFFERENTIATION PROTEIN A"/>
    <property type="match status" value="1"/>
</dbReference>
<proteinExistence type="predicted"/>
<dbReference type="SUPFAM" id="SSF51735">
    <property type="entry name" value="NAD(P)-binding Rossmann-fold domains"/>
    <property type="match status" value="1"/>
</dbReference>
<dbReference type="InterPro" id="IPR036291">
    <property type="entry name" value="NAD(P)-bd_dom_sf"/>
</dbReference>
<evidence type="ECO:0000313" key="3">
    <source>
        <dbReference type="Proteomes" id="UP000440694"/>
    </source>
</evidence>
<evidence type="ECO:0000313" key="2">
    <source>
        <dbReference type="EMBL" id="MTD94704.1"/>
    </source>
</evidence>
<sequence>MNPIKKIAVVGATGMLGIPVSVALMEAGFEVTALARNIEQARRVLPAAIRVVAADVRDEESLRAGLRGQDGLYLSLSVAPGARKGDLHTESQGLENVLAAACEEKIARVAYLSAMVHDSPRRWWVLDVWRQALARIKKSGIPYTIFYPTNFMETLAERHGTGSLFVMLGRAFYPNYWIAGSDFGRQVARAFAEPRAANREYYIQGPEPLTYDGAAVRYAQALHRSPFVVRVPLWLARIGGVFSNSLRFNANIMGTVLSYPEEFKAGQTWSELGRPTTTIEEFAAGQAPRKV</sequence>
<reference evidence="2 3" key="1">
    <citation type="submission" date="2019-11" db="EMBL/GenBank/DDBJ databases">
        <title>Identification of a novel strain.</title>
        <authorList>
            <person name="Xu Q."/>
            <person name="Wang G."/>
        </authorList>
    </citation>
    <scope>NUCLEOTIDE SEQUENCE [LARGE SCALE GENOMIC DNA]</scope>
    <source>
        <strain evidence="3">xq</strain>
    </source>
</reference>
<accession>A0A6I3KI36</accession>
<gene>
    <name evidence="2" type="ORF">GIW81_10210</name>
</gene>
<feature type="domain" description="NAD(P)-binding" evidence="1">
    <location>
        <begin position="11"/>
        <end position="154"/>
    </location>
</feature>
<evidence type="ECO:0000259" key="1">
    <source>
        <dbReference type="Pfam" id="PF13460"/>
    </source>
</evidence>